<evidence type="ECO:0000313" key="2">
    <source>
        <dbReference type="Proteomes" id="UP000672657"/>
    </source>
</evidence>
<protein>
    <submittedName>
        <fullName evidence="1">Uncharacterized protein</fullName>
    </submittedName>
</protein>
<evidence type="ECO:0000313" key="1">
    <source>
        <dbReference type="EMBL" id="CAG2160800.1"/>
    </source>
</evidence>
<keyword evidence="2" id="KW-1185">Reference proteome</keyword>
<gene>
    <name evidence="1" type="ORF">LMG26411_07772</name>
</gene>
<name>A0ABM8TVR9_9BURK</name>
<comment type="caution">
    <text evidence="1">The sequence shown here is derived from an EMBL/GenBank/DDBJ whole genome shotgun (WGS) entry which is preliminary data.</text>
</comment>
<reference evidence="1 2" key="1">
    <citation type="submission" date="2021-03" db="EMBL/GenBank/DDBJ databases">
        <authorList>
            <person name="Peeters C."/>
        </authorList>
    </citation>
    <scope>NUCLEOTIDE SEQUENCE [LARGE SCALE GENOMIC DNA]</scope>
    <source>
        <strain evidence="1 2">LMG 26411</strain>
    </source>
</reference>
<proteinExistence type="predicted"/>
<sequence length="71" mass="7916">MGDCESYRKKLCIATYEGYGFVDAKCISMFSATCKVRLPLPCQYVLFCQLLELIPGEKLAVAHIAYLSQSS</sequence>
<organism evidence="1 2">
    <name type="scientific">Cupriavidus numazuensis</name>
    <dbReference type="NCBI Taxonomy" id="221992"/>
    <lineage>
        <taxon>Bacteria</taxon>
        <taxon>Pseudomonadati</taxon>
        <taxon>Pseudomonadota</taxon>
        <taxon>Betaproteobacteria</taxon>
        <taxon>Burkholderiales</taxon>
        <taxon>Burkholderiaceae</taxon>
        <taxon>Cupriavidus</taxon>
    </lineage>
</organism>
<dbReference type="Proteomes" id="UP000672657">
    <property type="component" value="Unassembled WGS sequence"/>
</dbReference>
<dbReference type="EMBL" id="CAJPVI010000093">
    <property type="protein sequence ID" value="CAG2160800.1"/>
    <property type="molecule type" value="Genomic_DNA"/>
</dbReference>
<accession>A0ABM8TVR9</accession>